<keyword evidence="2" id="KW-1185">Reference proteome</keyword>
<dbReference type="HOGENOM" id="CLU_785296_0_0_1"/>
<reference evidence="2" key="1">
    <citation type="journal article" date="2014" name="Genome Announc.">
        <title>Draft genome sequence of Colletotrichum sublineola, a destructive pathogen of cultivated sorghum.</title>
        <authorList>
            <person name="Baroncelli R."/>
            <person name="Sanz-Martin J.M."/>
            <person name="Rech G.E."/>
            <person name="Sukno S.A."/>
            <person name="Thon M.R."/>
        </authorList>
    </citation>
    <scope>NUCLEOTIDE SEQUENCE [LARGE SCALE GENOMIC DNA]</scope>
    <source>
        <strain evidence="2">TX430BB</strain>
    </source>
</reference>
<organism evidence="1 2">
    <name type="scientific">Colletotrichum sublineola</name>
    <name type="common">Sorghum anthracnose fungus</name>
    <dbReference type="NCBI Taxonomy" id="1173701"/>
    <lineage>
        <taxon>Eukaryota</taxon>
        <taxon>Fungi</taxon>
        <taxon>Dikarya</taxon>
        <taxon>Ascomycota</taxon>
        <taxon>Pezizomycotina</taxon>
        <taxon>Sordariomycetes</taxon>
        <taxon>Hypocreomycetidae</taxon>
        <taxon>Glomerellales</taxon>
        <taxon>Glomerellaceae</taxon>
        <taxon>Colletotrichum</taxon>
        <taxon>Colletotrichum graminicola species complex</taxon>
    </lineage>
</organism>
<comment type="caution">
    <text evidence="1">The sequence shown here is derived from an EMBL/GenBank/DDBJ whole genome shotgun (WGS) entry which is preliminary data.</text>
</comment>
<evidence type="ECO:0000313" key="2">
    <source>
        <dbReference type="Proteomes" id="UP000027238"/>
    </source>
</evidence>
<name>A0A066XJ36_COLSU</name>
<proteinExistence type="predicted"/>
<sequence length="353" mass="39018">MRIITEAFALHQTGHVNFVKGINQHHTRSVIGCLIQLCYDCISVPPCLLDYVSSGYFESILSALDLSCVGEAVWHPSAYEAILTYHPAYAAILAHYSSYAAILAQPFLHNYSSAAILAHPSAYAAILTYHPAYAAILAHPSAYAAILAYHPAYAAVLTHHSFCLTTSRVAYRGAVFRPNKPTGDASPTRPSIRTDTTTLILDLQKFSMMRILRNINHSCHSCRGVFSRKLQSALNTFQPAWHQVWIEPAHVSQQLFPFLPPEKLVILSGTCHDQGNQPLQFIFLPRTQERMLNALAAVVQQNGMRRTWLNSLAPDADVVAERKPMASESQYSGLSSPKLSPSLTYPCINSIIT</sequence>
<accession>A0A066XJ36</accession>
<dbReference type="Proteomes" id="UP000027238">
    <property type="component" value="Unassembled WGS sequence"/>
</dbReference>
<protein>
    <submittedName>
        <fullName evidence="1">Uncharacterized protein</fullName>
    </submittedName>
</protein>
<dbReference type="EMBL" id="JMSE01000999">
    <property type="protein sequence ID" value="KDN65751.1"/>
    <property type="molecule type" value="Genomic_DNA"/>
</dbReference>
<dbReference type="AlphaFoldDB" id="A0A066XJ36"/>
<evidence type="ECO:0000313" key="1">
    <source>
        <dbReference type="EMBL" id="KDN65751.1"/>
    </source>
</evidence>
<gene>
    <name evidence="1" type="ORF">CSUB01_07532</name>
</gene>